<gene>
    <name evidence="1" type="ORF">ODALV1_LOCUS8164</name>
</gene>
<sequence>MDNFYVHLQSDASEHHYNGNSRTNFRNHFAVPINIDSTRYEVALTEIGYVYNAPFIPKGTRLFSTILANTEESSTRLIEYPEVFDIEGQNESTHSYTANLEEYEYAKQHSMHLESAKQHYAESELPKTSNHIILLHFTMDVLATKKITSIDELLEDLNKTLKPTNITFEKLENRVTIRHKTPHIIVKQHLDYSSKIKSYFSLTEDKDEDEFGYSDGEYYHDCLLSGEPVQISESEKLMTLSLFKGEIPILSASVNAEQIPKGTTLIGYAGEDIYNIEDLTKEITNAKPKMIQVSIDKGRAKLRAKMPSDTTIQLNERVQAILGLDLDTSTVFPKDKEMIIHATENPVFDIGMRKLYVYVDCIKDQRIGDQIAPLFAKCNTRVPQD</sequence>
<protein>
    <submittedName>
        <fullName evidence="1">Uncharacterized protein</fullName>
    </submittedName>
</protein>
<keyword evidence="2" id="KW-1185">Reference proteome</keyword>
<name>A0ABP1Q7B6_9HEXA</name>
<evidence type="ECO:0000313" key="2">
    <source>
        <dbReference type="Proteomes" id="UP001642540"/>
    </source>
</evidence>
<evidence type="ECO:0000313" key="1">
    <source>
        <dbReference type="EMBL" id="CAL8092270.1"/>
    </source>
</evidence>
<organism evidence="1 2">
    <name type="scientific">Orchesella dallaii</name>
    <dbReference type="NCBI Taxonomy" id="48710"/>
    <lineage>
        <taxon>Eukaryota</taxon>
        <taxon>Metazoa</taxon>
        <taxon>Ecdysozoa</taxon>
        <taxon>Arthropoda</taxon>
        <taxon>Hexapoda</taxon>
        <taxon>Collembola</taxon>
        <taxon>Entomobryomorpha</taxon>
        <taxon>Entomobryoidea</taxon>
        <taxon>Orchesellidae</taxon>
        <taxon>Orchesellinae</taxon>
        <taxon>Orchesella</taxon>
    </lineage>
</organism>
<reference evidence="1 2" key="1">
    <citation type="submission" date="2024-08" db="EMBL/GenBank/DDBJ databases">
        <authorList>
            <person name="Cucini C."/>
            <person name="Frati F."/>
        </authorList>
    </citation>
    <scope>NUCLEOTIDE SEQUENCE [LARGE SCALE GENOMIC DNA]</scope>
</reference>
<proteinExistence type="predicted"/>
<comment type="caution">
    <text evidence="1">The sequence shown here is derived from an EMBL/GenBank/DDBJ whole genome shotgun (WGS) entry which is preliminary data.</text>
</comment>
<accession>A0ABP1Q7B6</accession>
<dbReference type="EMBL" id="CAXLJM020000025">
    <property type="protein sequence ID" value="CAL8092270.1"/>
    <property type="molecule type" value="Genomic_DNA"/>
</dbReference>
<dbReference type="Proteomes" id="UP001642540">
    <property type="component" value="Unassembled WGS sequence"/>
</dbReference>